<dbReference type="InterPro" id="IPR050109">
    <property type="entry name" value="HTH-type_TetR-like_transc_reg"/>
</dbReference>
<evidence type="ECO:0000313" key="8">
    <source>
        <dbReference type="Proteomes" id="UP001479933"/>
    </source>
</evidence>
<dbReference type="EMBL" id="CP136137">
    <property type="protein sequence ID" value="WYY08118.1"/>
    <property type="molecule type" value="Genomic_DNA"/>
</dbReference>
<dbReference type="SUPFAM" id="SSF46689">
    <property type="entry name" value="Homeodomain-like"/>
    <property type="match status" value="1"/>
</dbReference>
<keyword evidence="3 5" id="KW-0238">DNA-binding</keyword>
<dbReference type="Gene3D" id="1.10.357.10">
    <property type="entry name" value="Tetracycline Repressor, domain 2"/>
    <property type="match status" value="1"/>
</dbReference>
<dbReference type="InterPro" id="IPR009057">
    <property type="entry name" value="Homeodomain-like_sf"/>
</dbReference>
<dbReference type="RefSeq" id="WP_066166980.1">
    <property type="nucleotide sequence ID" value="NZ_CP136137.1"/>
</dbReference>
<reference evidence="7 8" key="1">
    <citation type="journal article" date="2023" name="Virus Evol.">
        <title>Computational host range prediction-The good, the bad, and the ugly.</title>
        <authorList>
            <person name="Howell A.A."/>
            <person name="Versoza C.J."/>
            <person name="Pfeifer S.P."/>
        </authorList>
    </citation>
    <scope>NUCLEOTIDE SEQUENCE [LARGE SCALE GENOMIC DNA]</scope>
    <source>
        <strain evidence="7 8">1610/1b</strain>
    </source>
</reference>
<dbReference type="InterPro" id="IPR003012">
    <property type="entry name" value="Tet_transcr_reg_TetR"/>
</dbReference>
<dbReference type="InterPro" id="IPR004111">
    <property type="entry name" value="Repressor_TetR_C"/>
</dbReference>
<dbReference type="PANTHER" id="PTHR30055">
    <property type="entry name" value="HTH-TYPE TRANSCRIPTIONAL REGULATOR RUTR"/>
    <property type="match status" value="1"/>
</dbReference>
<dbReference type="Pfam" id="PF02909">
    <property type="entry name" value="TetR_C_1"/>
    <property type="match status" value="1"/>
</dbReference>
<keyword evidence="8" id="KW-1185">Reference proteome</keyword>
<evidence type="ECO:0000256" key="1">
    <source>
        <dbReference type="ARBA" id="ARBA00022491"/>
    </source>
</evidence>
<proteinExistence type="predicted"/>
<evidence type="ECO:0000256" key="2">
    <source>
        <dbReference type="ARBA" id="ARBA00023015"/>
    </source>
</evidence>
<dbReference type="PANTHER" id="PTHR30055:SF151">
    <property type="entry name" value="TRANSCRIPTIONAL REGULATORY PROTEIN"/>
    <property type="match status" value="1"/>
</dbReference>
<accession>A0ABZ2U315</accession>
<evidence type="ECO:0000259" key="6">
    <source>
        <dbReference type="PROSITE" id="PS50977"/>
    </source>
</evidence>
<dbReference type="Proteomes" id="UP001479933">
    <property type="component" value="Chromosome"/>
</dbReference>
<feature type="domain" description="HTH tetR-type" evidence="6">
    <location>
        <begin position="8"/>
        <end position="68"/>
    </location>
</feature>
<dbReference type="PROSITE" id="PS50977">
    <property type="entry name" value="HTH_TETR_2"/>
    <property type="match status" value="1"/>
</dbReference>
<keyword evidence="1" id="KW-0678">Repressor</keyword>
<dbReference type="SUPFAM" id="SSF48498">
    <property type="entry name" value="Tetracyclin repressor-like, C-terminal domain"/>
    <property type="match status" value="1"/>
</dbReference>
<keyword evidence="2" id="KW-0805">Transcription regulation</keyword>
<dbReference type="InterPro" id="IPR001647">
    <property type="entry name" value="HTH_TetR"/>
</dbReference>
<organism evidence="7 8">
    <name type="scientific">Gordonia hydrophobica</name>
    <dbReference type="NCBI Taxonomy" id="40516"/>
    <lineage>
        <taxon>Bacteria</taxon>
        <taxon>Bacillati</taxon>
        <taxon>Actinomycetota</taxon>
        <taxon>Actinomycetes</taxon>
        <taxon>Mycobacteriales</taxon>
        <taxon>Gordoniaceae</taxon>
        <taxon>Gordonia</taxon>
    </lineage>
</organism>
<dbReference type="PRINTS" id="PR00455">
    <property type="entry name" value="HTHTETR"/>
</dbReference>
<dbReference type="InterPro" id="IPR036271">
    <property type="entry name" value="Tet_transcr_reg_TetR-rel_C_sf"/>
</dbReference>
<dbReference type="Pfam" id="PF00440">
    <property type="entry name" value="TetR_N"/>
    <property type="match status" value="1"/>
</dbReference>
<evidence type="ECO:0000256" key="4">
    <source>
        <dbReference type="ARBA" id="ARBA00023163"/>
    </source>
</evidence>
<evidence type="ECO:0000256" key="3">
    <source>
        <dbReference type="ARBA" id="ARBA00023125"/>
    </source>
</evidence>
<evidence type="ECO:0000256" key="5">
    <source>
        <dbReference type="PROSITE-ProRule" id="PRU00335"/>
    </source>
</evidence>
<dbReference type="PRINTS" id="PR00400">
    <property type="entry name" value="TETREPRESSOR"/>
</dbReference>
<keyword evidence="4" id="KW-0804">Transcription</keyword>
<sequence length="207" mass="23136">MARPSKPLISRDAAVKASIEIIDDEGLDGFSLPKLAKHLGVRAPSLYHHFTDKNEIFVEIAKHIAGATVVTPRRRPGPEWPEYFVALGLNFRQSILRHRNAAPILLQHLPRDLFVATYEDTAQFLLDSGVPTELHVRILDGMETLAIGAVLMEAMRKPSTKSTIFPNVDPESQPLLAEALASNELTQKMLFEETVRSFLHGVIRDHM</sequence>
<protein>
    <submittedName>
        <fullName evidence="7">TetR family transcriptional regulator</fullName>
    </submittedName>
</protein>
<gene>
    <name evidence="7" type="ORF">RVF87_03285</name>
</gene>
<evidence type="ECO:0000313" key="7">
    <source>
        <dbReference type="EMBL" id="WYY08118.1"/>
    </source>
</evidence>
<feature type="DNA-binding region" description="H-T-H motif" evidence="5">
    <location>
        <begin position="31"/>
        <end position="50"/>
    </location>
</feature>
<name>A0ABZ2U315_9ACTN</name>